<evidence type="ECO:0000259" key="4">
    <source>
        <dbReference type="PROSITE" id="PS50893"/>
    </source>
</evidence>
<evidence type="ECO:0000256" key="3">
    <source>
        <dbReference type="ARBA" id="ARBA00022840"/>
    </source>
</evidence>
<dbReference type="Proteomes" id="UP000242219">
    <property type="component" value="Unassembled WGS sequence"/>
</dbReference>
<protein>
    <submittedName>
        <fullName evidence="5">Nitrate ABC transporter ATP-binding protein</fullName>
    </submittedName>
</protein>
<sequence>MPELNAKSHTLLCELKDINHCFVLPNGNPVTVLKDINLSIYREEIVALLGPSGCGKSTLLRILAGLIRPTTGHVFCHGIPLKGVNPGASIVFQNFALYPWMTVLENVEIVLKAKRHPRNEIKRLADNSIRLVGLAGYEEAYPRELSGGMKQRVGIARALVAEPEILCMDEPFSQVDALTAETLRAEILDIWSRVGKKLTTIFMVSHDIKEVVNMVDRIVIMGSNPGSIRGILKNTLPRPRDSRTQEFLNLVDRIHHIIASAIIPDEEILIPPLKLPAGVLLEPLPDVSINEIIGLLEVLNAHQGEEDIFRLAIEIHKEFGHLINIAKAAELLDFIDTPKQKILLTELGKRFIESDTEVKKRLWKDQLYNLNTYKHILEMLKRDPEGRIERDHVEEEFVVHLPQEDPAKMFKIFISWARYGELFAYSEDTGYITLE</sequence>
<dbReference type="InterPro" id="IPR027417">
    <property type="entry name" value="P-loop_NTPase"/>
</dbReference>
<evidence type="ECO:0000313" key="5">
    <source>
        <dbReference type="EMBL" id="OQD44969.1"/>
    </source>
</evidence>
<organism evidence="5 6">
    <name type="scientific">Candidatus Brocadia sapporoensis</name>
    <dbReference type="NCBI Taxonomy" id="392547"/>
    <lineage>
        <taxon>Bacteria</taxon>
        <taxon>Pseudomonadati</taxon>
        <taxon>Planctomycetota</taxon>
        <taxon>Candidatus Brocadiia</taxon>
        <taxon>Candidatus Brocadiales</taxon>
        <taxon>Candidatus Brocadiaceae</taxon>
        <taxon>Candidatus Brocadia</taxon>
    </lineage>
</organism>
<keyword evidence="1" id="KW-0813">Transport</keyword>
<reference evidence="5 6" key="1">
    <citation type="journal article" date="2016" name="Genome Announc.">
        <title>Draft Genome Sequence of the Anaerobic Ammonium-Oxidizing Bacterium 'Candidatus Brocadia sp. 40'.</title>
        <authorList>
            <person name="Ali M."/>
            <person name="Haroon M.F."/>
            <person name="Narita Y."/>
            <person name="Zhang L."/>
            <person name="Rangel Shaw D."/>
            <person name="Okabe S."/>
            <person name="Saikaly P.E."/>
        </authorList>
    </citation>
    <scope>NUCLEOTIDE SEQUENCE [LARGE SCALE GENOMIC DNA]</scope>
    <source>
        <strain evidence="5 6">40</strain>
    </source>
</reference>
<evidence type="ECO:0000313" key="6">
    <source>
        <dbReference type="Proteomes" id="UP000242219"/>
    </source>
</evidence>
<dbReference type="GO" id="GO:0016887">
    <property type="term" value="F:ATP hydrolysis activity"/>
    <property type="evidence" value="ECO:0007669"/>
    <property type="project" value="InterPro"/>
</dbReference>
<evidence type="ECO:0000256" key="2">
    <source>
        <dbReference type="ARBA" id="ARBA00022741"/>
    </source>
</evidence>
<dbReference type="GO" id="GO:0005524">
    <property type="term" value="F:ATP binding"/>
    <property type="evidence" value="ECO:0007669"/>
    <property type="project" value="UniProtKB-KW"/>
</dbReference>
<comment type="caution">
    <text evidence="5">The sequence shown here is derived from an EMBL/GenBank/DDBJ whole genome shotgun (WGS) entry which is preliminary data.</text>
</comment>
<dbReference type="SUPFAM" id="SSF52540">
    <property type="entry name" value="P-loop containing nucleoside triphosphate hydrolases"/>
    <property type="match status" value="1"/>
</dbReference>
<name>A0A1V6LXT7_9BACT</name>
<dbReference type="InterPro" id="IPR017871">
    <property type="entry name" value="ABC_transporter-like_CS"/>
</dbReference>
<dbReference type="AlphaFoldDB" id="A0A1V6LXT7"/>
<gene>
    <name evidence="5" type="ORF">BIY37_11155</name>
</gene>
<dbReference type="PANTHER" id="PTHR42788">
    <property type="entry name" value="TAURINE IMPORT ATP-BINDING PROTEIN-RELATED"/>
    <property type="match status" value="1"/>
</dbReference>
<dbReference type="RefSeq" id="WP_070067902.1">
    <property type="nucleotide sequence ID" value="NZ_MJUW02000112.1"/>
</dbReference>
<dbReference type="InterPro" id="IPR050166">
    <property type="entry name" value="ABC_transporter_ATP-bind"/>
</dbReference>
<dbReference type="Pfam" id="PF09821">
    <property type="entry name" value="AAA_assoc_C"/>
    <property type="match status" value="1"/>
</dbReference>
<dbReference type="Pfam" id="PF00005">
    <property type="entry name" value="ABC_tran"/>
    <property type="match status" value="1"/>
</dbReference>
<proteinExistence type="predicted"/>
<keyword evidence="2" id="KW-0547">Nucleotide-binding</keyword>
<dbReference type="CDD" id="cd03293">
    <property type="entry name" value="ABC_NrtD_SsuB_transporters"/>
    <property type="match status" value="1"/>
</dbReference>
<dbReference type="SMART" id="SM00382">
    <property type="entry name" value="AAA"/>
    <property type="match status" value="1"/>
</dbReference>
<dbReference type="PROSITE" id="PS00211">
    <property type="entry name" value="ABC_TRANSPORTER_1"/>
    <property type="match status" value="1"/>
</dbReference>
<dbReference type="EMBL" id="MJUW02000112">
    <property type="protein sequence ID" value="OQD44969.1"/>
    <property type="molecule type" value="Genomic_DNA"/>
</dbReference>
<evidence type="ECO:0000256" key="1">
    <source>
        <dbReference type="ARBA" id="ARBA00022448"/>
    </source>
</evidence>
<keyword evidence="6" id="KW-1185">Reference proteome</keyword>
<dbReference type="InterPro" id="IPR003593">
    <property type="entry name" value="AAA+_ATPase"/>
</dbReference>
<dbReference type="InterPro" id="IPR018632">
    <property type="entry name" value="AAA-associated_dom_C"/>
</dbReference>
<keyword evidence="3 5" id="KW-0067">ATP-binding</keyword>
<dbReference type="PROSITE" id="PS50893">
    <property type="entry name" value="ABC_TRANSPORTER_2"/>
    <property type="match status" value="1"/>
</dbReference>
<dbReference type="Gene3D" id="3.40.50.300">
    <property type="entry name" value="P-loop containing nucleotide triphosphate hydrolases"/>
    <property type="match status" value="1"/>
</dbReference>
<dbReference type="PANTHER" id="PTHR42788:SF13">
    <property type="entry name" value="ALIPHATIC SULFONATES IMPORT ATP-BINDING PROTEIN SSUB"/>
    <property type="match status" value="1"/>
</dbReference>
<feature type="domain" description="ABC transporter" evidence="4">
    <location>
        <begin position="15"/>
        <end position="248"/>
    </location>
</feature>
<dbReference type="InterPro" id="IPR003439">
    <property type="entry name" value="ABC_transporter-like_ATP-bd"/>
</dbReference>
<accession>A0A1V6LXT7</accession>